<keyword evidence="3" id="KW-1185">Reference proteome</keyword>
<dbReference type="SUPFAM" id="SSF51161">
    <property type="entry name" value="Trimeric LpxA-like enzymes"/>
    <property type="match status" value="1"/>
</dbReference>
<name>A0ABY0QSQ3_9FLAO</name>
<comment type="similarity">
    <text evidence="1">Belongs to the transferase hexapeptide repeat family.</text>
</comment>
<sequence length="161" mass="17344">MVKIHPLSDVQTENIGNDTMIWQYAVILKNAVIGSNCNINCQVFIENDVKIGDNVTIKPGVQIWDGVELEDNVFVGPNVTFTNDLIPRSKVYPEVFAKTLIKKGASIGANSTIVAGNIIGENALIGAGSVVTKDVPANTVWFGNPAKQKGTIDENGKITYK</sequence>
<dbReference type="PANTHER" id="PTHR43300:SF4">
    <property type="entry name" value="ACYL-[ACYL-CARRIER-PROTEIN]--UDP-N-ACETYLGLUCOSAMINE O-ACYLTRANSFERASE"/>
    <property type="match status" value="1"/>
</dbReference>
<dbReference type="InterPro" id="IPR050179">
    <property type="entry name" value="Trans_hexapeptide_repeat"/>
</dbReference>
<evidence type="ECO:0000313" key="2">
    <source>
        <dbReference type="EMBL" id="SDL77031.1"/>
    </source>
</evidence>
<dbReference type="InterPro" id="IPR001451">
    <property type="entry name" value="Hexapep"/>
</dbReference>
<dbReference type="InterPro" id="IPR011004">
    <property type="entry name" value="Trimer_LpxA-like_sf"/>
</dbReference>
<gene>
    <name evidence="2" type="ORF">SAMN05216273_10619</name>
</gene>
<dbReference type="Pfam" id="PF00132">
    <property type="entry name" value="Hexapep"/>
    <property type="match status" value="3"/>
</dbReference>
<evidence type="ECO:0000313" key="3">
    <source>
        <dbReference type="Proteomes" id="UP000199242"/>
    </source>
</evidence>
<comment type="caution">
    <text evidence="2">The sequence shown here is derived from an EMBL/GenBank/DDBJ whole genome shotgun (WGS) entry which is preliminary data.</text>
</comment>
<dbReference type="EMBL" id="FNHD01000006">
    <property type="protein sequence ID" value="SDL77031.1"/>
    <property type="molecule type" value="Genomic_DNA"/>
</dbReference>
<dbReference type="RefSeq" id="WP_089743059.1">
    <property type="nucleotide sequence ID" value="NZ_FNHD01000006.1"/>
</dbReference>
<dbReference type="CDD" id="cd03358">
    <property type="entry name" value="LbH_WxcM_N_like"/>
    <property type="match status" value="1"/>
</dbReference>
<proteinExistence type="inferred from homology"/>
<evidence type="ECO:0000256" key="1">
    <source>
        <dbReference type="ARBA" id="ARBA00007274"/>
    </source>
</evidence>
<dbReference type="Proteomes" id="UP000199242">
    <property type="component" value="Unassembled WGS sequence"/>
</dbReference>
<dbReference type="Gene3D" id="2.160.10.10">
    <property type="entry name" value="Hexapeptide repeat proteins"/>
    <property type="match status" value="1"/>
</dbReference>
<accession>A0ABY0QSQ3</accession>
<dbReference type="PANTHER" id="PTHR43300">
    <property type="entry name" value="ACETYLTRANSFERASE"/>
    <property type="match status" value="1"/>
</dbReference>
<protein>
    <submittedName>
        <fullName evidence="2">Hexapeptide repeat of succinyl-transferase</fullName>
    </submittedName>
</protein>
<reference evidence="2 3" key="1">
    <citation type="submission" date="2016-10" db="EMBL/GenBank/DDBJ databases">
        <authorList>
            <person name="Varghese N."/>
            <person name="Submissions S."/>
        </authorList>
    </citation>
    <scope>NUCLEOTIDE SEQUENCE [LARGE SCALE GENOMIC DNA]</scope>
    <source>
        <strain evidence="2 3">CGMCC 1.10941</strain>
    </source>
</reference>
<organism evidence="2 3">
    <name type="scientific">Chryseobacterium taihuense</name>
    <dbReference type="NCBI Taxonomy" id="1141221"/>
    <lineage>
        <taxon>Bacteria</taxon>
        <taxon>Pseudomonadati</taxon>
        <taxon>Bacteroidota</taxon>
        <taxon>Flavobacteriia</taxon>
        <taxon>Flavobacteriales</taxon>
        <taxon>Weeksellaceae</taxon>
        <taxon>Chryseobacterium group</taxon>
        <taxon>Chryseobacterium</taxon>
    </lineage>
</organism>